<evidence type="ECO:0000313" key="1">
    <source>
        <dbReference type="EMBL" id="KKN96121.1"/>
    </source>
</evidence>
<dbReference type="AlphaFoldDB" id="A0A0F9XAM6"/>
<reference evidence="1" key="1">
    <citation type="journal article" date="2015" name="Nature">
        <title>Complex archaea that bridge the gap between prokaryotes and eukaryotes.</title>
        <authorList>
            <person name="Spang A."/>
            <person name="Saw J.H."/>
            <person name="Jorgensen S.L."/>
            <person name="Zaremba-Niedzwiedzka K."/>
            <person name="Martijn J."/>
            <person name="Lind A.E."/>
            <person name="van Eijk R."/>
            <person name="Schleper C."/>
            <person name="Guy L."/>
            <person name="Ettema T.J."/>
        </authorList>
    </citation>
    <scope>NUCLEOTIDE SEQUENCE</scope>
</reference>
<proteinExistence type="predicted"/>
<gene>
    <name evidence="1" type="ORF">LCGC14_0170500</name>
</gene>
<organism evidence="1">
    <name type="scientific">marine sediment metagenome</name>
    <dbReference type="NCBI Taxonomy" id="412755"/>
    <lineage>
        <taxon>unclassified sequences</taxon>
        <taxon>metagenomes</taxon>
        <taxon>ecological metagenomes</taxon>
    </lineage>
</organism>
<accession>A0A0F9XAM6</accession>
<comment type="caution">
    <text evidence="1">The sequence shown here is derived from an EMBL/GenBank/DDBJ whole genome shotgun (WGS) entry which is preliminary data.</text>
</comment>
<protein>
    <submittedName>
        <fullName evidence="1">Uncharacterized protein</fullName>
    </submittedName>
</protein>
<sequence>MTAETSIRPKVRVEKVFCDRGVDIIHCLVHVGGKSYKAPFDEVSSTLRDRIFLGSGIELTVSEMMTVTNAAREQLENEASYLRDYLMTQPAGTIAVLVNDLALWLAAGKEIVWAQDVTLGQTRPDEVFPTPIEDIGQIDTEELYELSQNIRNWLKAPTPLFEYAEWVAGVNAEYASHDLG</sequence>
<dbReference type="EMBL" id="LAZR01000066">
    <property type="protein sequence ID" value="KKN96121.1"/>
    <property type="molecule type" value="Genomic_DNA"/>
</dbReference>
<name>A0A0F9XAM6_9ZZZZ</name>